<accession>A0A1V2GW36</accession>
<keyword evidence="3" id="KW-1185">Reference proteome</keyword>
<organism evidence="2 3">
    <name type="scientific">Teichococcus deserti</name>
    <dbReference type="NCBI Taxonomy" id="1817963"/>
    <lineage>
        <taxon>Bacteria</taxon>
        <taxon>Pseudomonadati</taxon>
        <taxon>Pseudomonadota</taxon>
        <taxon>Alphaproteobacteria</taxon>
        <taxon>Acetobacterales</taxon>
        <taxon>Roseomonadaceae</taxon>
        <taxon>Roseomonas</taxon>
    </lineage>
</organism>
<evidence type="ECO:0000313" key="2">
    <source>
        <dbReference type="EMBL" id="ONG47334.1"/>
    </source>
</evidence>
<dbReference type="GO" id="GO:0006355">
    <property type="term" value="P:regulation of DNA-templated transcription"/>
    <property type="evidence" value="ECO:0007669"/>
    <property type="project" value="InterPro"/>
</dbReference>
<dbReference type="InterPro" id="IPR036388">
    <property type="entry name" value="WH-like_DNA-bd_sf"/>
</dbReference>
<sequence>MRNPSSPPLPDWEALTGALYDACLQPEALARFPEQLRQALGASSAAVLSIHGRSGVPVGPIQGSQLDPVALASYQQHWHRHDPRARFALANPQLRVLRGQDAIADADYAATPYYNDFARHIDAFHVAAARTAPDAQGHIGVLALHRPRQLGAFDAPAMEGLAGLLPHLQRAIQLAERLHAAELKAELGLAALDGLRLPALVLSGQGQMVLANAAAEALARAGGPIRLGCRNGALSAGTPRETQFLLSAIARAALGEPGGALTLLHPGTGERLAALVVPLPRALRAAGAIAPDGMAPGGYALLTLRALDAGEEAGRLEGLLRALFGLTAAEASTAAALAGGASPDAIAAARGVQISTIRTLLRRALDKTAAESLRDLARLLGRLG</sequence>
<dbReference type="RefSeq" id="WP_076959799.1">
    <property type="nucleotide sequence ID" value="NZ_MLCO01000284.1"/>
</dbReference>
<dbReference type="InterPro" id="IPR016032">
    <property type="entry name" value="Sig_transdc_resp-reg_C-effctor"/>
</dbReference>
<gene>
    <name evidence="2" type="ORF">BKE38_23925</name>
</gene>
<reference evidence="2 3" key="1">
    <citation type="submission" date="2016-10" db="EMBL/GenBank/DDBJ databases">
        <title>Draft Genome sequence of Roseomonas sp. strain M3.</title>
        <authorList>
            <person name="Subhash Y."/>
            <person name="Lee S."/>
        </authorList>
    </citation>
    <scope>NUCLEOTIDE SEQUENCE [LARGE SCALE GENOMIC DNA]</scope>
    <source>
        <strain evidence="2 3">M3</strain>
    </source>
</reference>
<protein>
    <recommendedName>
        <fullName evidence="1">HTH luxR-type domain-containing protein</fullName>
    </recommendedName>
</protein>
<dbReference type="AlphaFoldDB" id="A0A1V2GW36"/>
<dbReference type="GO" id="GO:0003677">
    <property type="term" value="F:DNA binding"/>
    <property type="evidence" value="ECO:0007669"/>
    <property type="project" value="InterPro"/>
</dbReference>
<dbReference type="Proteomes" id="UP000188879">
    <property type="component" value="Unassembled WGS sequence"/>
</dbReference>
<dbReference type="SUPFAM" id="SSF55781">
    <property type="entry name" value="GAF domain-like"/>
    <property type="match status" value="1"/>
</dbReference>
<dbReference type="SMART" id="SM00421">
    <property type="entry name" value="HTH_LUXR"/>
    <property type="match status" value="1"/>
</dbReference>
<dbReference type="SUPFAM" id="SSF46894">
    <property type="entry name" value="C-terminal effector domain of the bipartite response regulators"/>
    <property type="match status" value="1"/>
</dbReference>
<evidence type="ECO:0000259" key="1">
    <source>
        <dbReference type="SMART" id="SM00421"/>
    </source>
</evidence>
<comment type="caution">
    <text evidence="2">The sequence shown here is derived from an EMBL/GenBank/DDBJ whole genome shotgun (WGS) entry which is preliminary data.</text>
</comment>
<name>A0A1V2GW36_9PROT</name>
<dbReference type="OrthoDB" id="5497412at2"/>
<dbReference type="Gene3D" id="1.10.10.10">
    <property type="entry name" value="Winged helix-like DNA-binding domain superfamily/Winged helix DNA-binding domain"/>
    <property type="match status" value="1"/>
</dbReference>
<proteinExistence type="predicted"/>
<evidence type="ECO:0000313" key="3">
    <source>
        <dbReference type="Proteomes" id="UP000188879"/>
    </source>
</evidence>
<dbReference type="InterPro" id="IPR000792">
    <property type="entry name" value="Tscrpt_reg_LuxR_C"/>
</dbReference>
<dbReference type="EMBL" id="MLCO01000284">
    <property type="protein sequence ID" value="ONG47334.1"/>
    <property type="molecule type" value="Genomic_DNA"/>
</dbReference>
<feature type="domain" description="HTH luxR-type" evidence="1">
    <location>
        <begin position="323"/>
        <end position="380"/>
    </location>
</feature>